<organism evidence="1 2">
    <name type="scientific">Pseudomonas chlororaphis</name>
    <dbReference type="NCBI Taxonomy" id="587753"/>
    <lineage>
        <taxon>Bacteria</taxon>
        <taxon>Pseudomonadati</taxon>
        <taxon>Pseudomonadota</taxon>
        <taxon>Gammaproteobacteria</taxon>
        <taxon>Pseudomonadales</taxon>
        <taxon>Pseudomonadaceae</taxon>
        <taxon>Pseudomonas</taxon>
    </lineage>
</organism>
<evidence type="ECO:0008006" key="3">
    <source>
        <dbReference type="Google" id="ProtNLM"/>
    </source>
</evidence>
<evidence type="ECO:0000313" key="2">
    <source>
        <dbReference type="Proteomes" id="UP000035212"/>
    </source>
</evidence>
<dbReference type="EMBL" id="CP011020">
    <property type="protein sequence ID" value="AKK01111.1"/>
    <property type="molecule type" value="Genomic_DNA"/>
</dbReference>
<dbReference type="Pfam" id="PF09493">
    <property type="entry name" value="DUF2389"/>
    <property type="match status" value="1"/>
</dbReference>
<proteinExistence type="predicted"/>
<evidence type="ECO:0000313" key="1">
    <source>
        <dbReference type="EMBL" id="AKK01111.1"/>
    </source>
</evidence>
<reference evidence="2" key="2">
    <citation type="submission" date="2015-03" db="EMBL/GenBank/DDBJ databases">
        <authorList>
            <person name="Deng P."/>
            <person name="Lu S."/>
        </authorList>
    </citation>
    <scope>NUCLEOTIDE SEQUENCE [LARGE SCALE GENOMIC DNA]</scope>
    <source>
        <strain evidence="2">UFB2</strain>
    </source>
</reference>
<dbReference type="AlphaFoldDB" id="A0A0G3GIT5"/>
<dbReference type="NCBIfam" id="TIGR02450">
    <property type="entry name" value="TIGR02450 family Trp-rich protein"/>
    <property type="match status" value="1"/>
</dbReference>
<dbReference type="Proteomes" id="UP000035212">
    <property type="component" value="Chromosome"/>
</dbReference>
<dbReference type="InterPro" id="IPR012663">
    <property type="entry name" value="CHP02450_Tryp"/>
</dbReference>
<accession>A0A0G3GIT5</accession>
<name>A0A0G3GIT5_9PSED</name>
<dbReference type="PATRIC" id="fig|587753.11.peg.5081"/>
<protein>
    <recommendedName>
        <fullName evidence="3">TIGR02450 family Trp-rich protein</fullName>
    </recommendedName>
</protein>
<reference evidence="1 2" key="1">
    <citation type="journal article" date="2015" name="Stand. Genomic Sci.">
        <title>Complete genome of Pseudomonas chlororaphis strain UFB2, a soil bacterium with antibacterial activity against bacterial canker pathogen of tomato.</title>
        <authorList>
            <person name="Deng P."/>
            <person name="Wang X."/>
            <person name="Baird S.M."/>
            <person name="Lu S.E."/>
        </authorList>
    </citation>
    <scope>NUCLEOTIDE SEQUENCE [LARGE SCALE GENOMIC DNA]</scope>
    <source>
        <strain evidence="1 2">UFB2</strain>
    </source>
</reference>
<sequence>MNPFNPRKLALSKWTACAPVNKEKHFLVTQLICDEVGVPLQVELQAVYSGRAERLDWRELRDDKRWRMGWK</sequence>
<gene>
    <name evidence="1" type="ORF">VM99_24745</name>
</gene>